<name>A0A2V0RA07_9ZZZZ</name>
<evidence type="ECO:0000313" key="1">
    <source>
        <dbReference type="EMBL" id="GBH22139.1"/>
    </source>
</evidence>
<proteinExistence type="predicted"/>
<protein>
    <submittedName>
        <fullName evidence="1">RdRp</fullName>
    </submittedName>
</protein>
<comment type="caution">
    <text evidence="1">The sequence shown here is derived from an EMBL/GenBank/DDBJ whole genome shotgun (WGS) entry which is preliminary data.</text>
</comment>
<organism evidence="1">
    <name type="scientific">viral metagenome</name>
    <dbReference type="NCBI Taxonomy" id="1070528"/>
    <lineage>
        <taxon>unclassified sequences</taxon>
        <taxon>metagenomes</taxon>
        <taxon>organismal metagenomes</taxon>
    </lineage>
</organism>
<dbReference type="EMBL" id="BDQA01000686">
    <property type="protein sequence ID" value="GBH22139.1"/>
    <property type="molecule type" value="Genomic_RNA"/>
</dbReference>
<dbReference type="SUPFAM" id="SSF56672">
    <property type="entry name" value="DNA/RNA polymerases"/>
    <property type="match status" value="1"/>
</dbReference>
<sequence>MSNFNQQAVHNLRNRYDTLRKYVEDGIKAVRPSGASSFVDMNVDSTSQWVMMQSTIAKFLQITIPDEDYKEVESMLTDWSVADRSDSNSDPTSSDYFPTIIRAHGKENFDPIFKKRAAVFTRYGMDALLMEGQRSNGERGVAKDDYKKIAFVSSVTSSPVVLQPHNGGEKADDIQYPVLGSDRGMLSRDDKIRLALEGKPYWVDGTSPSDFDESETSKVKDHMSVHAIKGVFRGKEFDNLEEHKKAGTFVSLITNKKGEDFLILKHDKTTLSHALETFKDGKDLNKAKPEVKNSERDPTRGYVGINGVALKLTEQNPLETASTQDPTCGVSYTESWLSRWPECRRYTPFTLASTYLTWVEVLSLQYGDNWAEWKRNGGMCLLIGVCYLAAEWTARMAPLNTFTKSQFSMKRMIEGWSKGKPPSGVPQWMARWRSHKSYTYVTANDIGYDLPDDKDIMEWSREVLSKEIGGVTPVATPMPFIEKGSGGYPLQEGALTTSGPLRMFLCLTLAIETCGSQHLSSFNDYYIGCLKYLGRNPGRIGRKLGKATVNMARLLGCDVTLHVPTLAPVQGDDYFCQDTNRRRIQDKYALSLLMHKFKITGDTFVDFEGCKMKVAKAISAMDEIADTAGPPLLKIFEEFGSYPNCHDRYGINNFNNSMLDALTHLQHSGSVEGYVRSCIGSLPVAGYMSMAQRVVMEGINSDSPNEADQHERAIWEPIIDRMLSPSVPTMFKQLHSLSNAKSSGQDKIKFKIDAKYAVDGASNREHKNIEGFVSNRKDAMAITGSLLINDEYMHLKSSSLTTFTSPGGLPTPRVTQALVTGLRSTPARILRYIYNLPIPNQVLLYSLYAACLDYMKASVTDPIYGYSLTQKEGVPVYDEAREIRMSIAMASDESLVSLAIDASKLDQHIGKRHRRVLIETLRSRLVDSEDATVIEKLGDSYIDLLCDMLEEWGNSYYKMVVPQSPTQILHVDTQPSGALTTAVDNTVTTMGMVHMIEAKSNVKPIKVEVWGDDLYFLYHHDSSRSFPEFVEGIDSLGQEAGQVLSTAADSTTGRHIHFLQKLFIGGQVIKRRMAYDHENEVMGHRTPGEIGEFLDKARELSSRGGNSKLLNMLQLVTLVNGGRTTLYGRQANISFDTMAAPGGTVNRILSGFSGPNSKLYLELNKMTLFGDRDVEVNSRVRYEEARSIGKRMLEDANDPGLGPAPIESVQPGNARVTVGGVEKDYNLADLQEKSTASLLDYQRLLPEAQRTRIYEKLLSLTNLHESELESYSYANSIVNSSYRAVGDVAVTKHLASKFREQALLKSGLIGKTLTEVPTPVTEPASSHTGIRIGDKTVVYGFDSNWAIMLPDTPGDEFLLCEYDIMSNAWQEHERYKQNWHPYYGYPENRRQMLSLLGITAESRIQLGIKTFIKRFSPAHMRKDLTSENVMDALSRVDTSRYAHARNDLARLMGFTASEADSLNTHLAYAGLYRDINTADDYASTPDEIKSCSSQVAIDILEKTSFGAWESIRMTQELKNVILYHYVCLLSDEACVACSETDRTEDNSYRVIARGDARLLRTRMIRVPTVTVKLHVNN</sequence>
<reference evidence="1" key="1">
    <citation type="submission" date="2017-04" db="EMBL/GenBank/DDBJ databases">
        <title>Unveiling RNA virosphere associated with marine microorganisms.</title>
        <authorList>
            <person name="Urayama S."/>
            <person name="Takaki Y."/>
            <person name="Nishi S."/>
            <person name="Yoshida Y."/>
            <person name="Deguchi S."/>
            <person name="Takai K."/>
            <person name="Nunoura T."/>
        </authorList>
    </citation>
    <scope>NUCLEOTIDE SEQUENCE</scope>
</reference>
<dbReference type="InterPro" id="IPR043502">
    <property type="entry name" value="DNA/RNA_pol_sf"/>
</dbReference>
<accession>A0A2V0RA07</accession>